<sequence length="126" mass="14752">MSDDEDLYEFYLCIRRQICECEGGLENYRRCFSFLEEETAQWLLEQANKCNLGKITNYHEMVVKGCSVTNEEFHPCYVELVKKLQEKSIELNKRLMKTGETIALESARICVMPNFSMCIDNPEDCL</sequence>
<protein>
    <submittedName>
        <fullName evidence="1">Uncharacterized protein</fullName>
    </submittedName>
</protein>
<dbReference type="Proteomes" id="UP000054359">
    <property type="component" value="Unassembled WGS sequence"/>
</dbReference>
<accession>A0A087UCI8</accession>
<organism evidence="1 2">
    <name type="scientific">Stegodyphus mimosarum</name>
    <name type="common">African social velvet spider</name>
    <dbReference type="NCBI Taxonomy" id="407821"/>
    <lineage>
        <taxon>Eukaryota</taxon>
        <taxon>Metazoa</taxon>
        <taxon>Ecdysozoa</taxon>
        <taxon>Arthropoda</taxon>
        <taxon>Chelicerata</taxon>
        <taxon>Arachnida</taxon>
        <taxon>Araneae</taxon>
        <taxon>Araneomorphae</taxon>
        <taxon>Entelegynae</taxon>
        <taxon>Eresoidea</taxon>
        <taxon>Eresidae</taxon>
        <taxon>Stegodyphus</taxon>
    </lineage>
</organism>
<proteinExistence type="predicted"/>
<dbReference type="EMBL" id="KK119209">
    <property type="protein sequence ID" value="KFM75077.1"/>
    <property type="molecule type" value="Genomic_DNA"/>
</dbReference>
<evidence type="ECO:0000313" key="1">
    <source>
        <dbReference type="EMBL" id="KFM75077.1"/>
    </source>
</evidence>
<keyword evidence="2" id="KW-1185">Reference proteome</keyword>
<dbReference type="AlphaFoldDB" id="A0A087UCI8"/>
<name>A0A087UCI8_STEMI</name>
<dbReference type="OMA" id="CIRRQIC"/>
<evidence type="ECO:0000313" key="2">
    <source>
        <dbReference type="Proteomes" id="UP000054359"/>
    </source>
</evidence>
<feature type="non-terminal residue" evidence="1">
    <location>
        <position position="126"/>
    </location>
</feature>
<gene>
    <name evidence="1" type="ORF">X975_15168</name>
</gene>
<dbReference type="OrthoDB" id="6433119at2759"/>
<reference evidence="1 2" key="1">
    <citation type="submission" date="2013-11" db="EMBL/GenBank/DDBJ databases">
        <title>Genome sequencing of Stegodyphus mimosarum.</title>
        <authorList>
            <person name="Bechsgaard J."/>
        </authorList>
    </citation>
    <scope>NUCLEOTIDE SEQUENCE [LARGE SCALE GENOMIC DNA]</scope>
</reference>